<reference evidence="2 3" key="1">
    <citation type="submission" date="2019-03" db="EMBL/GenBank/DDBJ databases">
        <title>Genomic Encyclopedia of Archaeal and Bacterial Type Strains, Phase II (KMG-II): from individual species to whole genera.</title>
        <authorList>
            <person name="Goeker M."/>
        </authorList>
    </citation>
    <scope>NUCLEOTIDE SEQUENCE [LARGE SCALE GENOMIC DNA]</scope>
    <source>
        <strain evidence="2 3">RL-C</strain>
    </source>
</reference>
<evidence type="ECO:0000256" key="1">
    <source>
        <dbReference type="SAM" id="MobiDB-lite"/>
    </source>
</evidence>
<keyword evidence="3" id="KW-1185">Reference proteome</keyword>
<dbReference type="InterPro" id="IPR054500">
    <property type="entry name" value="Phage_fiber_rpt"/>
</dbReference>
<dbReference type="OrthoDB" id="1038579at2"/>
<feature type="compositionally biased region" description="Polar residues" evidence="1">
    <location>
        <begin position="234"/>
        <end position="245"/>
    </location>
</feature>
<dbReference type="RefSeq" id="WP_131840108.1">
    <property type="nucleotide sequence ID" value="NZ_SLWB01000015.1"/>
</dbReference>
<name>A0A4V2RNH0_9BACT</name>
<dbReference type="EMBL" id="SLWB01000015">
    <property type="protein sequence ID" value="TCN63670.1"/>
    <property type="molecule type" value="Genomic_DNA"/>
</dbReference>
<dbReference type="Proteomes" id="UP000294830">
    <property type="component" value="Unassembled WGS sequence"/>
</dbReference>
<gene>
    <name evidence="2" type="ORF">CLV25_11520</name>
</gene>
<evidence type="ECO:0000313" key="2">
    <source>
        <dbReference type="EMBL" id="TCN63670.1"/>
    </source>
</evidence>
<sequence length="594" mass="62099">MALRSISQLKSWFKKGMYPTESQFGDWLDSFFHREDKIPVGSVDGLSEAINSKAEQSAVDTLSQSVSAISTKADGASSAASSALGDAKQALLDAATAQATAQQAIADAAAAITALKDGVATEGDTLAKLYASIQTLKAIVASPDVNLDTVQEIVTFIKNNKDVIDSISTNKVNISDIVDNLLSTDINRPLSANQGKVLKDLLDALTTSLGNKVDKVIGKQLSTEDYTTEEKQKLAQQSGVNTGDQDLSGLQARSEKNQPNGFAGVDETGHIPAVLLPSYVDDVLEFANFAALPAVGESGKIYITTNDNKQYRWSGSVYVNIAASPGTTDSVTEGATNLYFTEGRVRNAVLTGISFLVNQAITATDSVLGALGKLQAQITALGNSKVDKNGTDTLMTAAERAKLTGIAEGANNYVHPTSHPASMVALAQNKTLVGNSQGVAAEADVIAEWTIGANQPGQKEAKGLVMEAVVSDGSIIAIPIIVRKAVTLTAAGQIQILNDSYAGMFYVIKSITLIARNLASVTQYPTLSVGCNGTWNDIAASQTLNALSNGTNAITLTANAGKSLIEANTNMVLNVATPIIGTGTFKIVVEGYIC</sequence>
<comment type="caution">
    <text evidence="2">The sequence shown here is derived from an EMBL/GenBank/DDBJ whole genome shotgun (WGS) entry which is preliminary data.</text>
</comment>
<accession>A0A4V2RNH0</accession>
<dbReference type="Pfam" id="PF22337">
    <property type="entry name" value="Phage_fiber_rpt"/>
    <property type="match status" value="1"/>
</dbReference>
<protein>
    <submittedName>
        <fullName evidence="2">Uncharacterized protein</fullName>
    </submittedName>
</protein>
<proteinExistence type="predicted"/>
<organism evidence="2 3">
    <name type="scientific">Acetobacteroides hydrogenigenes</name>
    <dbReference type="NCBI Taxonomy" id="979970"/>
    <lineage>
        <taxon>Bacteria</taxon>
        <taxon>Pseudomonadati</taxon>
        <taxon>Bacteroidota</taxon>
        <taxon>Bacteroidia</taxon>
        <taxon>Bacteroidales</taxon>
        <taxon>Rikenellaceae</taxon>
        <taxon>Acetobacteroides</taxon>
    </lineage>
</organism>
<evidence type="ECO:0000313" key="3">
    <source>
        <dbReference type="Proteomes" id="UP000294830"/>
    </source>
</evidence>
<feature type="region of interest" description="Disordered" evidence="1">
    <location>
        <begin position="228"/>
        <end position="247"/>
    </location>
</feature>
<dbReference type="AlphaFoldDB" id="A0A4V2RNH0"/>